<sequence>METKLDRGKGLDILRKCSFLNGWEVPREGLNGGLLLGWSSKQKLTVQYSSRHMIHSEMLDHKGNPLSITFIYRQPDHTKREEVSIQLKHLRHIVRTNWLCIGDFNQILSYDDKFAFDSRKIIGADLFQQILSELELCELEAKGQKYTWMNRRENESFVMEKLDRAFATVDWINSYPQYTLHSHPIIRSDYGVILLDLENKHPFRFKKNKLANVRKQFIKWNKEVFGRVEKEIRTKQQLLQNLQDFIHTLEDVRREEELREDLLIKEDIKWAQKARCDWVIQGDRNTKYFQTVVKQRRAKNKIVSLRKDDGTLTENFEKIESITVSHFKNKFIETNPKLV</sequence>
<dbReference type="InterPro" id="IPR036691">
    <property type="entry name" value="Endo/exonu/phosph_ase_sf"/>
</dbReference>
<name>A0A7N2N0S1_QUELO</name>
<evidence type="ECO:0000313" key="1">
    <source>
        <dbReference type="EnsemblPlants" id="QL12p002401:mrna"/>
    </source>
</evidence>
<dbReference type="OMA" id="HEGKWIL"/>
<dbReference type="InParanoid" id="A0A7N2N0S1"/>
<dbReference type="EMBL" id="LRBV02000012">
    <property type="status" value="NOT_ANNOTATED_CDS"/>
    <property type="molecule type" value="Genomic_DNA"/>
</dbReference>
<accession>A0A7N2N0S1</accession>
<dbReference type="SUPFAM" id="SSF56219">
    <property type="entry name" value="DNase I-like"/>
    <property type="match status" value="1"/>
</dbReference>
<evidence type="ECO:0008006" key="3">
    <source>
        <dbReference type="Google" id="ProtNLM"/>
    </source>
</evidence>
<reference evidence="1 2" key="1">
    <citation type="journal article" date="2016" name="G3 (Bethesda)">
        <title>First Draft Assembly and Annotation of the Genome of a California Endemic Oak Quercus lobata Nee (Fagaceae).</title>
        <authorList>
            <person name="Sork V.L."/>
            <person name="Fitz-Gibbon S.T."/>
            <person name="Puiu D."/>
            <person name="Crepeau M."/>
            <person name="Gugger P.F."/>
            <person name="Sherman R."/>
            <person name="Stevens K."/>
            <person name="Langley C.H."/>
            <person name="Pellegrini M."/>
            <person name="Salzberg S.L."/>
        </authorList>
    </citation>
    <scope>NUCLEOTIDE SEQUENCE [LARGE SCALE GENOMIC DNA]</scope>
    <source>
        <strain evidence="1 2">cv. SW786</strain>
    </source>
</reference>
<evidence type="ECO:0000313" key="2">
    <source>
        <dbReference type="Proteomes" id="UP000594261"/>
    </source>
</evidence>
<dbReference type="PANTHER" id="PTHR33710">
    <property type="entry name" value="BNAC02G09200D PROTEIN"/>
    <property type="match status" value="1"/>
</dbReference>
<keyword evidence="2" id="KW-1185">Reference proteome</keyword>
<organism evidence="1 2">
    <name type="scientific">Quercus lobata</name>
    <name type="common">Valley oak</name>
    <dbReference type="NCBI Taxonomy" id="97700"/>
    <lineage>
        <taxon>Eukaryota</taxon>
        <taxon>Viridiplantae</taxon>
        <taxon>Streptophyta</taxon>
        <taxon>Embryophyta</taxon>
        <taxon>Tracheophyta</taxon>
        <taxon>Spermatophyta</taxon>
        <taxon>Magnoliopsida</taxon>
        <taxon>eudicotyledons</taxon>
        <taxon>Gunneridae</taxon>
        <taxon>Pentapetalae</taxon>
        <taxon>rosids</taxon>
        <taxon>fabids</taxon>
        <taxon>Fagales</taxon>
        <taxon>Fagaceae</taxon>
        <taxon>Quercus</taxon>
    </lineage>
</organism>
<dbReference type="Proteomes" id="UP000594261">
    <property type="component" value="Chromosome 12"/>
</dbReference>
<proteinExistence type="predicted"/>
<protein>
    <recommendedName>
        <fullName evidence="3">Endonuclease/exonuclease/phosphatase domain-containing protein</fullName>
    </recommendedName>
</protein>
<dbReference type="EnsemblPlants" id="QL12p002401:mrna">
    <property type="protein sequence ID" value="QL12p002401:mrna"/>
    <property type="gene ID" value="QL12p002401"/>
</dbReference>
<dbReference type="Gene3D" id="3.60.10.10">
    <property type="entry name" value="Endonuclease/exonuclease/phosphatase"/>
    <property type="match status" value="1"/>
</dbReference>
<reference evidence="1" key="2">
    <citation type="submission" date="2021-01" db="UniProtKB">
        <authorList>
            <consortium name="EnsemblPlants"/>
        </authorList>
    </citation>
    <scope>IDENTIFICATION</scope>
</reference>
<dbReference type="AlphaFoldDB" id="A0A7N2N0S1"/>
<dbReference type="PANTHER" id="PTHR33710:SF71">
    <property type="entry name" value="ENDONUCLEASE_EXONUCLEASE_PHOSPHATASE DOMAIN-CONTAINING PROTEIN"/>
    <property type="match status" value="1"/>
</dbReference>
<dbReference type="Gramene" id="QL12p002401:mrna">
    <property type="protein sequence ID" value="QL12p002401:mrna"/>
    <property type="gene ID" value="QL12p002401"/>
</dbReference>